<keyword evidence="2" id="KW-1185">Reference proteome</keyword>
<dbReference type="AlphaFoldDB" id="A0A2K9NBU1"/>
<gene>
    <name evidence="1" type="ORF">C0V82_10310</name>
</gene>
<dbReference type="OrthoDB" id="7358214at2"/>
<dbReference type="RefSeq" id="WP_102112266.1">
    <property type="nucleotide sequence ID" value="NZ_BMGN01000002.1"/>
</dbReference>
<evidence type="ECO:0000313" key="1">
    <source>
        <dbReference type="EMBL" id="AUN30584.1"/>
    </source>
</evidence>
<dbReference type="Proteomes" id="UP000234752">
    <property type="component" value="Chromosome eg_1"/>
</dbReference>
<sequence length="408" mass="41685">MPAYQPLSSRPRLKPGVPLGGVAAIVVLAGTVGWALVAGDPVGSGDQLAKLGHKIEMSLGDGGVRVHVDDRVTERAQDRVAERMAERAKRMEMGDGRAVDMGAITRSVSEQIDAAAKAATAKADRNKGRRDGDIRYLDRTTADDGTNRITAMAEAPSGVRLAGVMGSVRIKVVGDAADGVLFTLENSRKRYNLSIDDGVLWITGPGPQSQPDVTLELSVPRGTPLLVNNFTGDLTVDGDLGAPARLELANGEMKLGALESARVRITQSGTVSVGDVKGLAGVQLSGDGEVRMGNVGTAALEVNGNGAVKLGTVSEGLSVSMPGPGDIKVGMLAGSLGAAIPGPGTLTIGGGQVDSMAIGVTGPGTVDFNGKAKDPRVLMTGPGRVSLAGHSGTPKVYHVGPGKVELSR</sequence>
<dbReference type="Gene3D" id="2.160.20.120">
    <property type="match status" value="1"/>
</dbReference>
<name>A0A2K9NBU1_9PROT</name>
<proteinExistence type="predicted"/>
<organism evidence="1 2">
    <name type="scientific">Niveispirillum cyanobacteriorum</name>
    <dbReference type="NCBI Taxonomy" id="1612173"/>
    <lineage>
        <taxon>Bacteria</taxon>
        <taxon>Pseudomonadati</taxon>
        <taxon>Pseudomonadota</taxon>
        <taxon>Alphaproteobacteria</taxon>
        <taxon>Rhodospirillales</taxon>
        <taxon>Azospirillaceae</taxon>
        <taxon>Niveispirillum</taxon>
    </lineage>
</organism>
<dbReference type="EMBL" id="CP025611">
    <property type="protein sequence ID" value="AUN30584.1"/>
    <property type="molecule type" value="Genomic_DNA"/>
</dbReference>
<dbReference type="KEGG" id="ncb:C0V82_10310"/>
<reference evidence="1 2" key="1">
    <citation type="submission" date="2017-12" db="EMBL/GenBank/DDBJ databases">
        <title>Genomes of bacteria within cyanobacterial aggregates.</title>
        <authorList>
            <person name="Cai H."/>
        </authorList>
    </citation>
    <scope>NUCLEOTIDE SEQUENCE [LARGE SCALE GENOMIC DNA]</scope>
    <source>
        <strain evidence="1 2">TH16</strain>
    </source>
</reference>
<protein>
    <submittedName>
        <fullName evidence="1">Uncharacterized protein</fullName>
    </submittedName>
</protein>
<accession>A0A2K9NBU1</accession>
<evidence type="ECO:0000313" key="2">
    <source>
        <dbReference type="Proteomes" id="UP000234752"/>
    </source>
</evidence>